<proteinExistence type="predicted"/>
<evidence type="ECO:0000313" key="1">
    <source>
        <dbReference type="EMBL" id="KKL49402.1"/>
    </source>
</evidence>
<comment type="caution">
    <text evidence="1">The sequence shown here is derived from an EMBL/GenBank/DDBJ whole genome shotgun (WGS) entry which is preliminary data.</text>
</comment>
<reference evidence="1" key="1">
    <citation type="journal article" date="2015" name="Nature">
        <title>Complex archaea that bridge the gap between prokaryotes and eukaryotes.</title>
        <authorList>
            <person name="Spang A."/>
            <person name="Saw J.H."/>
            <person name="Jorgensen S.L."/>
            <person name="Zaremba-Niedzwiedzka K."/>
            <person name="Martijn J."/>
            <person name="Lind A.E."/>
            <person name="van Eijk R."/>
            <person name="Schleper C."/>
            <person name="Guy L."/>
            <person name="Ettema T.J."/>
        </authorList>
    </citation>
    <scope>NUCLEOTIDE SEQUENCE</scope>
</reference>
<name>A0A0F9FE64_9ZZZZ</name>
<dbReference type="AlphaFoldDB" id="A0A0F9FE64"/>
<sequence length="115" mass="12289">ALYSAPGFETAAQEFTLTNVGSLDVLVTPIWANGAEVFKRIKFSDDNVIYGMITGGVGLESDYSTTIGRLLISNNPLEFSNPVTVWTKIKIALGDTLAALKGPQSGTIYFQAVEA</sequence>
<protein>
    <submittedName>
        <fullName evidence="1">Uncharacterized protein</fullName>
    </submittedName>
</protein>
<accession>A0A0F9FE64</accession>
<gene>
    <name evidence="1" type="ORF">LCGC14_2315850</name>
</gene>
<dbReference type="EMBL" id="LAZR01032969">
    <property type="protein sequence ID" value="KKL49402.1"/>
    <property type="molecule type" value="Genomic_DNA"/>
</dbReference>
<feature type="non-terminal residue" evidence="1">
    <location>
        <position position="1"/>
    </location>
</feature>
<organism evidence="1">
    <name type="scientific">marine sediment metagenome</name>
    <dbReference type="NCBI Taxonomy" id="412755"/>
    <lineage>
        <taxon>unclassified sequences</taxon>
        <taxon>metagenomes</taxon>
        <taxon>ecological metagenomes</taxon>
    </lineage>
</organism>